<proteinExistence type="predicted"/>
<evidence type="ECO:0000313" key="1">
    <source>
        <dbReference type="EMBL" id="MBX68608.1"/>
    </source>
</evidence>
<dbReference type="AlphaFoldDB" id="A0A2P2QNR9"/>
<organism evidence="1">
    <name type="scientific">Rhizophora mucronata</name>
    <name type="common">Asiatic mangrove</name>
    <dbReference type="NCBI Taxonomy" id="61149"/>
    <lineage>
        <taxon>Eukaryota</taxon>
        <taxon>Viridiplantae</taxon>
        <taxon>Streptophyta</taxon>
        <taxon>Embryophyta</taxon>
        <taxon>Tracheophyta</taxon>
        <taxon>Spermatophyta</taxon>
        <taxon>Magnoliopsida</taxon>
        <taxon>eudicotyledons</taxon>
        <taxon>Gunneridae</taxon>
        <taxon>Pentapetalae</taxon>
        <taxon>rosids</taxon>
        <taxon>fabids</taxon>
        <taxon>Malpighiales</taxon>
        <taxon>Rhizophoraceae</taxon>
        <taxon>Rhizophora</taxon>
    </lineage>
</organism>
<sequence>MPCFYMVGVLPSARQWQVFVVLANFSSYGCSTRQFKTSG</sequence>
<dbReference type="EMBL" id="GGEC01088124">
    <property type="protein sequence ID" value="MBX68608.1"/>
    <property type="molecule type" value="Transcribed_RNA"/>
</dbReference>
<protein>
    <submittedName>
        <fullName evidence="1">Uncharacterized protein</fullName>
    </submittedName>
</protein>
<accession>A0A2P2QNR9</accession>
<name>A0A2P2QNR9_RHIMU</name>
<reference evidence="1" key="1">
    <citation type="submission" date="2018-02" db="EMBL/GenBank/DDBJ databases">
        <title>Rhizophora mucronata_Transcriptome.</title>
        <authorList>
            <person name="Meera S.P."/>
            <person name="Sreeshan A."/>
            <person name="Augustine A."/>
        </authorList>
    </citation>
    <scope>NUCLEOTIDE SEQUENCE</scope>
    <source>
        <tissue evidence="1">Leaf</tissue>
    </source>
</reference>